<dbReference type="Proteomes" id="UP000203372">
    <property type="component" value="Segment"/>
</dbReference>
<organism evidence="1 2">
    <name type="scientific">Pseudomonas phage PPPL-1</name>
    <dbReference type="NCBI Taxonomy" id="1755692"/>
    <lineage>
        <taxon>Viruses</taxon>
        <taxon>Duplodnaviria</taxon>
        <taxon>Heunggongvirae</taxon>
        <taxon>Uroviricota</taxon>
        <taxon>Caudoviricetes</taxon>
        <taxon>Autographivirales</taxon>
        <taxon>Autotranscriptaviridae</taxon>
        <taxon>Studiervirinae</taxon>
        <taxon>Hennigervirus</taxon>
        <taxon>Hennigervirus PPPL1</taxon>
        <taxon>Ghunavirus PPPL1</taxon>
    </lineage>
</organism>
<sequence>MNDYLKVLWEIKKQARSYQSDFVRSRIALVNEASSRGHISCLSTAGKNMGLWTLTTLGQAFLAEHGGAV</sequence>
<proteinExistence type="predicted"/>
<name>A0A0S2MVR4_9CAUD</name>
<evidence type="ECO:0000313" key="1">
    <source>
        <dbReference type="EMBL" id="ALO79988.1"/>
    </source>
</evidence>
<dbReference type="GeneID" id="26516525"/>
<dbReference type="EMBL" id="KU064779">
    <property type="protein sequence ID" value="ALO79988.1"/>
    <property type="molecule type" value="Genomic_DNA"/>
</dbReference>
<dbReference type="OrthoDB" id="21540at10239"/>
<protein>
    <recommendedName>
        <fullName evidence="3">HNS binding protein</fullName>
    </recommendedName>
</protein>
<accession>A0A0S2MVR4</accession>
<evidence type="ECO:0000313" key="2">
    <source>
        <dbReference type="Proteomes" id="UP000203372"/>
    </source>
</evidence>
<evidence type="ECO:0008006" key="3">
    <source>
        <dbReference type="Google" id="ProtNLM"/>
    </source>
</evidence>
<reference evidence="1 2" key="1">
    <citation type="submission" date="2015-11" db="EMBL/GenBank/DDBJ databases">
        <title>Bacteriophage PPPL-1 effective to Pseudomonas syringae pathovars.</title>
        <authorList>
            <person name="Yu J.-G."/>
            <person name="Lim J.-A."/>
            <person name="Heu S."/>
            <person name="Oh C.-S."/>
        </authorList>
    </citation>
    <scope>NUCLEOTIDE SEQUENCE [LARGE SCALE GENOMIC DNA]</scope>
</reference>
<dbReference type="KEGG" id="vg:26516525"/>
<gene>
    <name evidence="1" type="ORF">PPPL1_028</name>
</gene>
<dbReference type="RefSeq" id="YP_009187973.1">
    <property type="nucleotide sequence ID" value="NC_028661.1"/>
</dbReference>
<keyword evidence="2" id="KW-1185">Reference proteome</keyword>